<dbReference type="InterPro" id="IPR055247">
    <property type="entry name" value="InsJ-like_HTH"/>
</dbReference>
<evidence type="ECO:0000313" key="4">
    <source>
        <dbReference type="Proteomes" id="UP000826550"/>
    </source>
</evidence>
<dbReference type="Pfam" id="PF13518">
    <property type="entry name" value="HTH_28"/>
    <property type="match status" value="2"/>
</dbReference>
<dbReference type="SUPFAM" id="SSF46689">
    <property type="entry name" value="Homeodomain-like"/>
    <property type="match status" value="2"/>
</dbReference>
<evidence type="ECO:0000256" key="1">
    <source>
        <dbReference type="ARBA" id="ARBA00038232"/>
    </source>
</evidence>
<dbReference type="PANTHER" id="PTHR33795:SF1">
    <property type="entry name" value="INSERTION ELEMENT IS150 PROTEIN INSJ"/>
    <property type="match status" value="1"/>
</dbReference>
<comment type="similarity">
    <text evidence="1">Belongs to the IS150/IS1296 orfA family.</text>
</comment>
<accession>A0ABX8W9D0</accession>
<dbReference type="Proteomes" id="UP000826550">
    <property type="component" value="Chromosome"/>
</dbReference>
<reference evidence="3 4" key="1">
    <citation type="submission" date="2020-01" db="EMBL/GenBank/DDBJ databases">
        <title>Vast differences in strain-level diversity in the gut microbiota of two closely related honey bee species.</title>
        <authorList>
            <person name="Ellegaard K.M."/>
            <person name="Suenami S."/>
            <person name="Miyazaki R."/>
            <person name="Engel P."/>
        </authorList>
    </citation>
    <scope>NUCLEOTIDE SEQUENCE [LARGE SCALE GENOMIC DNA]</scope>
    <source>
        <strain evidence="3 4">ESL0416</strain>
    </source>
</reference>
<dbReference type="Gene3D" id="1.10.10.10">
    <property type="entry name" value="Winged helix-like DNA-binding domain superfamily/Winged helix DNA-binding domain"/>
    <property type="match status" value="1"/>
</dbReference>
<sequence length="179" mass="21323">MRGFSYSKYLLKTKLEAVDLYQRGFSTKEIQEKLHITSRRSIDGWINNYQQYGNRGLEKSFSKTRYSGQFKLEVLNWRKEHSASYQITANHFNIKQHSTIANWQRKLNEGGVDALFIKQGRPLMHKKKIKAKKHKYTSQELTELERLRLENRALHVENEYLKKLDALVQKRGHRTKKDL</sequence>
<proteinExistence type="inferred from homology"/>
<dbReference type="PANTHER" id="PTHR33795">
    <property type="entry name" value="INSERTION ELEMENT IS150 PROTEIN INSJ"/>
    <property type="match status" value="1"/>
</dbReference>
<dbReference type="InterPro" id="IPR036388">
    <property type="entry name" value="WH-like_DNA-bd_sf"/>
</dbReference>
<dbReference type="InterPro" id="IPR052057">
    <property type="entry name" value="IS150/IS1296_orfA-like"/>
</dbReference>
<name>A0ABX8W9D0_9LACO</name>
<organism evidence="3 4">
    <name type="scientific">Lactobacillus panisapium</name>
    <dbReference type="NCBI Taxonomy" id="2012495"/>
    <lineage>
        <taxon>Bacteria</taxon>
        <taxon>Bacillati</taxon>
        <taxon>Bacillota</taxon>
        <taxon>Bacilli</taxon>
        <taxon>Lactobacillales</taxon>
        <taxon>Lactobacillaceae</taxon>
        <taxon>Lactobacillus</taxon>
    </lineage>
</organism>
<keyword evidence="4" id="KW-1185">Reference proteome</keyword>
<dbReference type="EMBL" id="CP048268">
    <property type="protein sequence ID" value="QYN53849.1"/>
    <property type="molecule type" value="Genomic_DNA"/>
</dbReference>
<protein>
    <submittedName>
        <fullName evidence="3">Helix-turn-helix domain-containing protein</fullName>
    </submittedName>
</protein>
<evidence type="ECO:0000259" key="2">
    <source>
        <dbReference type="Pfam" id="PF13518"/>
    </source>
</evidence>
<feature type="domain" description="Insertion element IS150 protein InsJ-like helix-turn-helix" evidence="2">
    <location>
        <begin position="70"/>
        <end position="122"/>
    </location>
</feature>
<dbReference type="InterPro" id="IPR009057">
    <property type="entry name" value="Homeodomain-like_sf"/>
</dbReference>
<gene>
    <name evidence="3" type="ORF">GYM71_08265</name>
</gene>
<feature type="domain" description="Insertion element IS150 protein InsJ-like helix-turn-helix" evidence="2">
    <location>
        <begin position="14"/>
        <end position="59"/>
    </location>
</feature>
<evidence type="ECO:0000313" key="3">
    <source>
        <dbReference type="EMBL" id="QYN53849.1"/>
    </source>
</evidence>